<dbReference type="Proteomes" id="UP000760860">
    <property type="component" value="Unassembled WGS sequence"/>
</dbReference>
<sequence length="55" mass="5583">MGDATAGDAPEPNAGFVARCNKIDTKGLTQAGPALRRGSGAVAGIEALGRWRSSR</sequence>
<dbReference type="Proteomes" id="UP000736787">
    <property type="component" value="Unassembled WGS sequence"/>
</dbReference>
<accession>A0A8T1I4Y8</accession>
<protein>
    <submittedName>
        <fullName evidence="2">Uncharacterized protein</fullName>
    </submittedName>
</protein>
<dbReference type="AlphaFoldDB" id="A0A8T1I4Y8"/>
<name>A0A8T1I4Y8_9STRA</name>
<dbReference type="EMBL" id="RCMK01000206">
    <property type="protein sequence ID" value="KAG2944165.1"/>
    <property type="molecule type" value="Genomic_DNA"/>
</dbReference>
<dbReference type="EMBL" id="RCMV01000313">
    <property type="protein sequence ID" value="KAG3219403.1"/>
    <property type="molecule type" value="Genomic_DNA"/>
</dbReference>
<comment type="caution">
    <text evidence="2">The sequence shown here is derived from an EMBL/GenBank/DDBJ whole genome shotgun (WGS) entry which is preliminary data.</text>
</comment>
<gene>
    <name evidence="1" type="ORF">PC117_g9145</name>
    <name evidence="2" type="ORF">PC129_g9810</name>
</gene>
<evidence type="ECO:0000313" key="3">
    <source>
        <dbReference type="Proteomes" id="UP000760860"/>
    </source>
</evidence>
<organism evidence="2 3">
    <name type="scientific">Phytophthora cactorum</name>
    <dbReference type="NCBI Taxonomy" id="29920"/>
    <lineage>
        <taxon>Eukaryota</taxon>
        <taxon>Sar</taxon>
        <taxon>Stramenopiles</taxon>
        <taxon>Oomycota</taxon>
        <taxon>Peronosporomycetes</taxon>
        <taxon>Peronosporales</taxon>
        <taxon>Peronosporaceae</taxon>
        <taxon>Phytophthora</taxon>
    </lineage>
</organism>
<evidence type="ECO:0000313" key="1">
    <source>
        <dbReference type="EMBL" id="KAG2944165.1"/>
    </source>
</evidence>
<proteinExistence type="predicted"/>
<evidence type="ECO:0000313" key="2">
    <source>
        <dbReference type="EMBL" id="KAG3219403.1"/>
    </source>
</evidence>
<reference evidence="2" key="1">
    <citation type="submission" date="2018-05" db="EMBL/GenBank/DDBJ databases">
        <title>Effector identification in a new, highly contiguous assembly of the strawberry crown rot pathogen Phytophthora cactorum.</title>
        <authorList>
            <person name="Armitage A.D."/>
            <person name="Nellist C.F."/>
            <person name="Bates H."/>
            <person name="Vickerstaff R.J."/>
            <person name="Harrison R.J."/>
        </authorList>
    </citation>
    <scope>NUCLEOTIDE SEQUENCE</scope>
    <source>
        <strain evidence="1">4040</strain>
        <strain evidence="2">P421</strain>
    </source>
</reference>